<evidence type="ECO:0000313" key="4">
    <source>
        <dbReference type="Proteomes" id="UP001223072"/>
    </source>
</evidence>
<gene>
    <name evidence="3" type="ORF">QFZ49_006638</name>
</gene>
<feature type="region of interest" description="Disordered" evidence="2">
    <location>
        <begin position="40"/>
        <end position="68"/>
    </location>
</feature>
<organism evidence="3 4">
    <name type="scientific">Streptomyces turgidiscabies</name>
    <dbReference type="NCBI Taxonomy" id="85558"/>
    <lineage>
        <taxon>Bacteria</taxon>
        <taxon>Bacillati</taxon>
        <taxon>Actinomycetota</taxon>
        <taxon>Actinomycetes</taxon>
        <taxon>Kitasatosporales</taxon>
        <taxon>Streptomycetaceae</taxon>
        <taxon>Streptomyces</taxon>
    </lineage>
</organism>
<name>A0ABU0RXT4_9ACTN</name>
<reference evidence="3 4" key="1">
    <citation type="submission" date="2023-07" db="EMBL/GenBank/DDBJ databases">
        <title>Comparative genomics of wheat-associated soil bacteria to identify genetic determinants of phenazine resistance.</title>
        <authorList>
            <person name="Mouncey N."/>
        </authorList>
    </citation>
    <scope>NUCLEOTIDE SEQUENCE [LARGE SCALE GENOMIC DNA]</scope>
    <source>
        <strain evidence="3 4">W2I16</strain>
    </source>
</reference>
<evidence type="ECO:0000256" key="2">
    <source>
        <dbReference type="SAM" id="MobiDB-lite"/>
    </source>
</evidence>
<accession>A0ABU0RXT4</accession>
<dbReference type="Pfam" id="PF04203">
    <property type="entry name" value="Sortase"/>
    <property type="match status" value="1"/>
</dbReference>
<dbReference type="InterPro" id="IPR023365">
    <property type="entry name" value="Sortase_dom-sf"/>
</dbReference>
<keyword evidence="1" id="KW-0378">Hydrolase</keyword>
<evidence type="ECO:0000256" key="1">
    <source>
        <dbReference type="ARBA" id="ARBA00022801"/>
    </source>
</evidence>
<feature type="compositionally biased region" description="Low complexity" evidence="2">
    <location>
        <begin position="45"/>
        <end position="68"/>
    </location>
</feature>
<sequence>MEPGYEPADPSPSFTLSTKFLAYALLTGMALVITALRGEQPPQPSAAQSFPSSVRPVPSSTASARYPSVSALPPSAPVRLRIPAIGVNAPMTELTLDETGALRPPSVKMPGFAGWYSAGTTPGSVGTAVTTGHVDTPNGPGVFYRLGALAKGNTIEIIRADQRTAVFTVDAVELYDKEAFPDEKVYGSSYRPELRVITCGGQYAEETGYQGNVVVYATLTAAGNDGGAAEQAAVRPTQPPPPGTPSR</sequence>
<proteinExistence type="predicted"/>
<evidence type="ECO:0000313" key="3">
    <source>
        <dbReference type="EMBL" id="MDQ0936663.1"/>
    </source>
</evidence>
<feature type="compositionally biased region" description="Pro residues" evidence="2">
    <location>
        <begin position="237"/>
        <end position="247"/>
    </location>
</feature>
<keyword evidence="4" id="KW-1185">Reference proteome</keyword>
<dbReference type="Proteomes" id="UP001223072">
    <property type="component" value="Unassembled WGS sequence"/>
</dbReference>
<dbReference type="CDD" id="cd05829">
    <property type="entry name" value="Sortase_F"/>
    <property type="match status" value="1"/>
</dbReference>
<dbReference type="EMBL" id="JAUSZS010000008">
    <property type="protein sequence ID" value="MDQ0936663.1"/>
    <property type="molecule type" value="Genomic_DNA"/>
</dbReference>
<feature type="region of interest" description="Disordered" evidence="2">
    <location>
        <begin position="226"/>
        <end position="247"/>
    </location>
</feature>
<dbReference type="NCBIfam" id="NF033748">
    <property type="entry name" value="class_F_sortase"/>
    <property type="match status" value="1"/>
</dbReference>
<dbReference type="SUPFAM" id="SSF63817">
    <property type="entry name" value="Sortase"/>
    <property type="match status" value="1"/>
</dbReference>
<dbReference type="InterPro" id="IPR042001">
    <property type="entry name" value="Sortase_F"/>
</dbReference>
<comment type="caution">
    <text evidence="3">The sequence shown here is derived from an EMBL/GenBank/DDBJ whole genome shotgun (WGS) entry which is preliminary data.</text>
</comment>
<protein>
    <submittedName>
        <fullName evidence="3">Sortase (Surface protein transpeptidase)</fullName>
    </submittedName>
</protein>
<dbReference type="Gene3D" id="2.40.260.10">
    <property type="entry name" value="Sortase"/>
    <property type="match status" value="1"/>
</dbReference>
<dbReference type="InterPro" id="IPR005754">
    <property type="entry name" value="Sortase"/>
</dbReference>